<accession>A0AAV5T8Z7</accession>
<reference evidence="2" key="1">
    <citation type="submission" date="2023-10" db="EMBL/GenBank/DDBJ databases">
        <title>Genome assembly of Pristionchus species.</title>
        <authorList>
            <person name="Yoshida K."/>
            <person name="Sommer R.J."/>
        </authorList>
    </citation>
    <scope>NUCLEOTIDE SEQUENCE</scope>
    <source>
        <strain evidence="2">RS0144</strain>
    </source>
</reference>
<sequence>EPEHHSRNGQDVRQPASRDAASRPHELISNRSEDDARVDGQIADVGTEFLRRVPGEGVDHEL</sequence>
<dbReference type="Proteomes" id="UP001432027">
    <property type="component" value="Unassembled WGS sequence"/>
</dbReference>
<organism evidence="2 3">
    <name type="scientific">Pristionchus entomophagus</name>
    <dbReference type="NCBI Taxonomy" id="358040"/>
    <lineage>
        <taxon>Eukaryota</taxon>
        <taxon>Metazoa</taxon>
        <taxon>Ecdysozoa</taxon>
        <taxon>Nematoda</taxon>
        <taxon>Chromadorea</taxon>
        <taxon>Rhabditida</taxon>
        <taxon>Rhabditina</taxon>
        <taxon>Diplogasteromorpha</taxon>
        <taxon>Diplogasteroidea</taxon>
        <taxon>Neodiplogasteridae</taxon>
        <taxon>Pristionchus</taxon>
    </lineage>
</organism>
<feature type="compositionally biased region" description="Basic and acidic residues" evidence="1">
    <location>
        <begin position="20"/>
        <end position="38"/>
    </location>
</feature>
<protein>
    <submittedName>
        <fullName evidence="2">Uncharacterized protein</fullName>
    </submittedName>
</protein>
<feature type="non-terminal residue" evidence="2">
    <location>
        <position position="1"/>
    </location>
</feature>
<comment type="caution">
    <text evidence="2">The sequence shown here is derived from an EMBL/GenBank/DDBJ whole genome shotgun (WGS) entry which is preliminary data.</text>
</comment>
<evidence type="ECO:0000313" key="2">
    <source>
        <dbReference type="EMBL" id="GMS91713.1"/>
    </source>
</evidence>
<dbReference type="EMBL" id="BTSX01000004">
    <property type="protein sequence ID" value="GMS91713.1"/>
    <property type="molecule type" value="Genomic_DNA"/>
</dbReference>
<proteinExistence type="predicted"/>
<gene>
    <name evidence="2" type="ORF">PENTCL1PPCAC_13888</name>
</gene>
<keyword evidence="3" id="KW-1185">Reference proteome</keyword>
<name>A0AAV5T8Z7_9BILA</name>
<feature type="region of interest" description="Disordered" evidence="1">
    <location>
        <begin position="1"/>
        <end position="40"/>
    </location>
</feature>
<dbReference type="AlphaFoldDB" id="A0AAV5T8Z7"/>
<evidence type="ECO:0000256" key="1">
    <source>
        <dbReference type="SAM" id="MobiDB-lite"/>
    </source>
</evidence>
<feature type="compositionally biased region" description="Basic and acidic residues" evidence="1">
    <location>
        <begin position="1"/>
        <end position="10"/>
    </location>
</feature>
<evidence type="ECO:0000313" key="3">
    <source>
        <dbReference type="Proteomes" id="UP001432027"/>
    </source>
</evidence>